<comment type="caution">
    <text evidence="1">The sequence shown here is derived from an EMBL/GenBank/DDBJ whole genome shotgun (WGS) entry which is preliminary data.</text>
</comment>
<reference evidence="1" key="2">
    <citation type="journal article" date="2021" name="PeerJ">
        <title>Extensive microbial diversity within the chicken gut microbiome revealed by metagenomics and culture.</title>
        <authorList>
            <person name="Gilroy R."/>
            <person name="Ravi A."/>
            <person name="Getino M."/>
            <person name="Pursley I."/>
            <person name="Horton D.L."/>
            <person name="Alikhan N.F."/>
            <person name="Baker D."/>
            <person name="Gharbi K."/>
            <person name="Hall N."/>
            <person name="Watson M."/>
            <person name="Adriaenssens E.M."/>
            <person name="Foster-Nyarko E."/>
            <person name="Jarju S."/>
            <person name="Secka A."/>
            <person name="Antonio M."/>
            <person name="Oren A."/>
            <person name="Chaudhuri R.R."/>
            <person name="La Ragione R."/>
            <person name="Hildebrand F."/>
            <person name="Pallen M.J."/>
        </authorList>
    </citation>
    <scope>NUCLEOTIDE SEQUENCE</scope>
    <source>
        <strain evidence="1">ChiSjej5B23-6657</strain>
    </source>
</reference>
<organism evidence="1 2">
    <name type="scientific">Candidatus Pullilachnospira gallistercoris</name>
    <dbReference type="NCBI Taxonomy" id="2840911"/>
    <lineage>
        <taxon>Bacteria</taxon>
        <taxon>Bacillati</taxon>
        <taxon>Bacillota</taxon>
        <taxon>Clostridia</taxon>
        <taxon>Lachnospirales</taxon>
        <taxon>Lachnospiraceae</taxon>
        <taxon>Lachnospiraceae incertae sedis</taxon>
        <taxon>Candidatus Pullilachnospira</taxon>
    </lineage>
</organism>
<accession>A0A9D1E8B0</accession>
<gene>
    <name evidence="1" type="ORF">IAA55_02340</name>
</gene>
<sequence length="59" mass="7251">MCDVKKYEQIYNEIKKLQPEDTMQLVLEADTEEQREFYEMVGDYLLQRKQKESIERTVF</sequence>
<protein>
    <submittedName>
        <fullName evidence="1">Uncharacterized protein</fullName>
    </submittedName>
</protein>
<reference evidence="1" key="1">
    <citation type="submission" date="2020-10" db="EMBL/GenBank/DDBJ databases">
        <authorList>
            <person name="Gilroy R."/>
        </authorList>
    </citation>
    <scope>NUCLEOTIDE SEQUENCE</scope>
    <source>
        <strain evidence="1">ChiSjej5B23-6657</strain>
    </source>
</reference>
<dbReference type="AlphaFoldDB" id="A0A9D1E8B0"/>
<dbReference type="Proteomes" id="UP000823912">
    <property type="component" value="Unassembled WGS sequence"/>
</dbReference>
<dbReference type="EMBL" id="DVHM01000039">
    <property type="protein sequence ID" value="HIR70103.1"/>
    <property type="molecule type" value="Genomic_DNA"/>
</dbReference>
<name>A0A9D1E8B0_9FIRM</name>
<proteinExistence type="predicted"/>
<evidence type="ECO:0000313" key="2">
    <source>
        <dbReference type="Proteomes" id="UP000823912"/>
    </source>
</evidence>
<evidence type="ECO:0000313" key="1">
    <source>
        <dbReference type="EMBL" id="HIR70103.1"/>
    </source>
</evidence>